<feature type="domain" description="Autophagy-related protein 11 C-terminal" evidence="19">
    <location>
        <begin position="1441"/>
        <end position="1526"/>
    </location>
</feature>
<evidence type="ECO:0000256" key="9">
    <source>
        <dbReference type="ARBA" id="ARBA00023054"/>
    </source>
</evidence>
<dbReference type="GO" id="GO:0008285">
    <property type="term" value="P:negative regulation of cell population proliferation"/>
    <property type="evidence" value="ECO:0007669"/>
    <property type="project" value="UniProtKB-ARBA"/>
</dbReference>
<dbReference type="PANTHER" id="PTHR13222:SF1">
    <property type="entry name" value="RB1-INDUCIBLE COILED-COIL PROTEIN 1"/>
    <property type="match status" value="1"/>
</dbReference>
<evidence type="ECO:0000256" key="15">
    <source>
        <dbReference type="ARBA" id="ARBA00069790"/>
    </source>
</evidence>
<evidence type="ECO:0000256" key="18">
    <source>
        <dbReference type="SAM" id="MobiDB-lite"/>
    </source>
</evidence>
<dbReference type="GO" id="GO:0019901">
    <property type="term" value="F:protein kinase binding"/>
    <property type="evidence" value="ECO:0007669"/>
    <property type="project" value="UniProtKB-ARBA"/>
</dbReference>
<keyword evidence="11" id="KW-0458">Lysosome</keyword>
<dbReference type="GO" id="GO:0034727">
    <property type="term" value="P:piecemeal microautophagy of the nucleus"/>
    <property type="evidence" value="ECO:0007669"/>
    <property type="project" value="TreeGrafter"/>
</dbReference>
<evidence type="ECO:0000256" key="13">
    <source>
        <dbReference type="ARBA" id="ARBA00023306"/>
    </source>
</evidence>
<dbReference type="Ensembl" id="ENSSTUT00000121859.1">
    <property type="protein sequence ID" value="ENSSTUP00000113858.1"/>
    <property type="gene ID" value="ENSSTUG00000050194.1"/>
</dbReference>
<evidence type="ECO:0000256" key="1">
    <source>
        <dbReference type="ARBA" id="ARBA00004123"/>
    </source>
</evidence>
<evidence type="ECO:0000256" key="17">
    <source>
        <dbReference type="SAM" id="Coils"/>
    </source>
</evidence>
<dbReference type="GO" id="GO:0061723">
    <property type="term" value="P:glycophagy"/>
    <property type="evidence" value="ECO:0007669"/>
    <property type="project" value="TreeGrafter"/>
</dbReference>
<evidence type="ECO:0000256" key="16">
    <source>
        <dbReference type="ARBA" id="ARBA00080154"/>
    </source>
</evidence>
<keyword evidence="8" id="KW-0805">Transcription regulation</keyword>
<evidence type="ECO:0000259" key="19">
    <source>
        <dbReference type="Pfam" id="PF10377"/>
    </source>
</evidence>
<comment type="function">
    <text evidence="14">Involved in autophagy. Regulates early events but also late events of autophagosome formation through direct interaction with Atg16L1. Required for the formation of the autophagosome-like double-membrane structure that surrounds the Salmonella-containing vacuole (SCV) during S.typhimurium infection and subsequent xenophagy. Involved in repair of DNA damage caused by ionizing radiation, which subsequently improves cell survival by decreasing apoptosis. Inhibits PTK2/FAK1 and PTK2B/PYK2 kinase activity, affecting their downstream signaling pathways. Plays a role as a modulator of TGF-beta-signaling by restricting substrate specificity of RNF111. Functions as a DNA-binding transcription factor. Is a potent regulator of the RB1 pathway through induction of RB1 expression. Plays a crucial role in muscular differentiation. Plays an indispensable role in fetal hematopoiesis and in the regulation of neuronal homeostasis.</text>
</comment>
<evidence type="ECO:0000256" key="5">
    <source>
        <dbReference type="ARBA" id="ARBA00022490"/>
    </source>
</evidence>
<feature type="compositionally biased region" description="Low complexity" evidence="18">
    <location>
        <begin position="642"/>
        <end position="662"/>
    </location>
</feature>
<dbReference type="InterPro" id="IPR019460">
    <property type="entry name" value="Atg11_C"/>
</dbReference>
<keyword evidence="7" id="KW-0072">Autophagy</keyword>
<evidence type="ECO:0000256" key="6">
    <source>
        <dbReference type="ARBA" id="ARBA00022553"/>
    </source>
</evidence>
<dbReference type="InterPro" id="IPR040040">
    <property type="entry name" value="ATG11"/>
</dbReference>
<dbReference type="GO" id="GO:0005829">
    <property type="term" value="C:cytosol"/>
    <property type="evidence" value="ECO:0007669"/>
    <property type="project" value="UniProtKB-SubCell"/>
</dbReference>
<dbReference type="GO" id="GO:0031090">
    <property type="term" value="C:organelle membrane"/>
    <property type="evidence" value="ECO:0007669"/>
    <property type="project" value="UniProtKB-ARBA"/>
</dbReference>
<evidence type="ECO:0000256" key="14">
    <source>
        <dbReference type="ARBA" id="ARBA00053494"/>
    </source>
</evidence>
<dbReference type="GO" id="GO:0000045">
    <property type="term" value="P:autophagosome assembly"/>
    <property type="evidence" value="ECO:0007669"/>
    <property type="project" value="InterPro"/>
</dbReference>
<comment type="subcellular location">
    <subcellularLocation>
        <location evidence="4">Cytoplasm</location>
        <location evidence="4">Cytosol</location>
    </subcellularLocation>
    <subcellularLocation>
        <location evidence="3">Lysosome</location>
    </subcellularLocation>
    <subcellularLocation>
        <location evidence="1">Nucleus</location>
    </subcellularLocation>
    <subcellularLocation>
        <location evidence="2">Preautophagosomal structure</location>
    </subcellularLocation>
</comment>
<evidence type="ECO:0000313" key="21">
    <source>
        <dbReference type="Proteomes" id="UP000472277"/>
    </source>
</evidence>
<keyword evidence="5" id="KW-0963">Cytoplasm</keyword>
<dbReference type="PANTHER" id="PTHR13222">
    <property type="entry name" value="RB1-INDUCIBLE COILED-COIL"/>
    <property type="match status" value="1"/>
</dbReference>
<feature type="coiled-coil region" evidence="17">
    <location>
        <begin position="1315"/>
        <end position="1370"/>
    </location>
</feature>
<evidence type="ECO:0000313" key="20">
    <source>
        <dbReference type="Ensembl" id="ENSSTUP00000113858.1"/>
    </source>
</evidence>
<feature type="compositionally biased region" description="Pro residues" evidence="18">
    <location>
        <begin position="663"/>
        <end position="672"/>
    </location>
</feature>
<feature type="compositionally biased region" description="Polar residues" evidence="18">
    <location>
        <begin position="266"/>
        <end position="276"/>
    </location>
</feature>
<feature type="compositionally biased region" description="Basic and acidic residues" evidence="18">
    <location>
        <begin position="226"/>
        <end position="237"/>
    </location>
</feature>
<dbReference type="GO" id="GO:0005634">
    <property type="term" value="C:nucleus"/>
    <property type="evidence" value="ECO:0007669"/>
    <property type="project" value="UniProtKB-SubCell"/>
</dbReference>
<feature type="coiled-coil region" evidence="17">
    <location>
        <begin position="1103"/>
        <end position="1149"/>
    </location>
</feature>
<dbReference type="Proteomes" id="UP000472277">
    <property type="component" value="Chromosome 31"/>
</dbReference>
<organism evidence="20 21">
    <name type="scientific">Salmo trutta</name>
    <name type="common">Brown trout</name>
    <dbReference type="NCBI Taxonomy" id="8032"/>
    <lineage>
        <taxon>Eukaryota</taxon>
        <taxon>Metazoa</taxon>
        <taxon>Chordata</taxon>
        <taxon>Craniata</taxon>
        <taxon>Vertebrata</taxon>
        <taxon>Euteleostomi</taxon>
        <taxon>Actinopterygii</taxon>
        <taxon>Neopterygii</taxon>
        <taxon>Teleostei</taxon>
        <taxon>Protacanthopterygii</taxon>
        <taxon>Salmoniformes</taxon>
        <taxon>Salmonidae</taxon>
        <taxon>Salmoninae</taxon>
        <taxon>Salmo</taxon>
    </lineage>
</organism>
<evidence type="ECO:0000256" key="7">
    <source>
        <dbReference type="ARBA" id="ARBA00023006"/>
    </source>
</evidence>
<feature type="region of interest" description="Disordered" evidence="18">
    <location>
        <begin position="252"/>
        <end position="278"/>
    </location>
</feature>
<keyword evidence="9 17" id="KW-0175">Coiled coil</keyword>
<reference evidence="20" key="2">
    <citation type="submission" date="2025-09" db="UniProtKB">
        <authorList>
            <consortium name="Ensembl"/>
        </authorList>
    </citation>
    <scope>IDENTIFICATION</scope>
</reference>
<keyword evidence="12" id="KW-0539">Nucleus</keyword>
<keyword evidence="21" id="KW-1185">Reference proteome</keyword>
<feature type="coiled-coil region" evidence="17">
    <location>
        <begin position="839"/>
        <end position="912"/>
    </location>
</feature>
<keyword evidence="13" id="KW-0131">Cell cycle</keyword>
<dbReference type="GO" id="GO:1990316">
    <property type="term" value="C:Atg1/ULK1 kinase complex"/>
    <property type="evidence" value="ECO:0007669"/>
    <property type="project" value="TreeGrafter"/>
</dbReference>
<name>A0A674EZT0_SALTR</name>
<reference evidence="20" key="1">
    <citation type="submission" date="2025-08" db="UniProtKB">
        <authorList>
            <consortium name="Ensembl"/>
        </authorList>
    </citation>
    <scope>IDENTIFICATION</scope>
</reference>
<dbReference type="GeneTree" id="ENSGT00390000015871"/>
<dbReference type="Gene3D" id="3.10.20.90">
    <property type="entry name" value="Phosphatidylinositol 3-kinase Catalytic Subunit, Chain A, domain 1"/>
    <property type="match status" value="1"/>
</dbReference>
<evidence type="ECO:0000256" key="2">
    <source>
        <dbReference type="ARBA" id="ARBA00004329"/>
    </source>
</evidence>
<proteinExistence type="predicted"/>
<dbReference type="GO" id="GO:0005764">
    <property type="term" value="C:lysosome"/>
    <property type="evidence" value="ECO:0007669"/>
    <property type="project" value="UniProtKB-SubCell"/>
</dbReference>
<feature type="region of interest" description="Disordered" evidence="18">
    <location>
        <begin position="221"/>
        <end position="240"/>
    </location>
</feature>
<accession>A0A674EZT0</accession>
<evidence type="ECO:0000256" key="8">
    <source>
        <dbReference type="ARBA" id="ARBA00023015"/>
    </source>
</evidence>
<dbReference type="Pfam" id="PF10377">
    <property type="entry name" value="ATG11"/>
    <property type="match status" value="1"/>
</dbReference>
<evidence type="ECO:0000256" key="10">
    <source>
        <dbReference type="ARBA" id="ARBA00023163"/>
    </source>
</evidence>
<dbReference type="GO" id="GO:0034045">
    <property type="term" value="C:phagophore assembly site membrane"/>
    <property type="evidence" value="ECO:0007669"/>
    <property type="project" value="TreeGrafter"/>
</dbReference>
<evidence type="ECO:0000256" key="3">
    <source>
        <dbReference type="ARBA" id="ARBA00004371"/>
    </source>
</evidence>
<dbReference type="GO" id="GO:0034517">
    <property type="term" value="P:ribophagy"/>
    <property type="evidence" value="ECO:0007669"/>
    <property type="project" value="TreeGrafter"/>
</dbReference>
<dbReference type="GO" id="GO:0061709">
    <property type="term" value="P:reticulophagy"/>
    <property type="evidence" value="ECO:0007669"/>
    <property type="project" value="TreeGrafter"/>
</dbReference>
<evidence type="ECO:0000256" key="4">
    <source>
        <dbReference type="ARBA" id="ARBA00004514"/>
    </source>
</evidence>
<evidence type="ECO:0000256" key="11">
    <source>
        <dbReference type="ARBA" id="ARBA00023228"/>
    </source>
</evidence>
<feature type="region of interest" description="Disordered" evidence="18">
    <location>
        <begin position="632"/>
        <end position="681"/>
    </location>
</feature>
<dbReference type="GO" id="GO:0060090">
    <property type="term" value="F:molecular adaptor activity"/>
    <property type="evidence" value="ECO:0007669"/>
    <property type="project" value="TreeGrafter"/>
</dbReference>
<protein>
    <recommendedName>
        <fullName evidence="15">RB1-inducible coiled-coil protein 1</fullName>
    </recommendedName>
    <alternativeName>
        <fullName evidence="16">FAK family kinase-interacting protein of 200 kDa</fullName>
    </alternativeName>
</protein>
<keyword evidence="6" id="KW-0597">Phosphoprotein</keyword>
<gene>
    <name evidence="20" type="primary">RB1CC1</name>
    <name evidence="20" type="synonym">rb1cc1</name>
</gene>
<evidence type="ECO:0000256" key="12">
    <source>
        <dbReference type="ARBA" id="ARBA00023242"/>
    </source>
</evidence>
<feature type="coiled-coil region" evidence="17">
    <location>
        <begin position="975"/>
        <end position="1002"/>
    </location>
</feature>
<keyword evidence="10" id="KW-0804">Transcription</keyword>
<dbReference type="GO" id="GO:0000422">
    <property type="term" value="P:autophagy of mitochondrion"/>
    <property type="evidence" value="ECO:0007669"/>
    <property type="project" value="TreeGrafter"/>
</dbReference>
<dbReference type="FunFam" id="3.10.20.90:FF:000049">
    <property type="entry name" value="RB1-inducible coiled-coil protein 1 isoform X1"/>
    <property type="match status" value="1"/>
</dbReference>
<dbReference type="CDD" id="cd17060">
    <property type="entry name" value="Ubl_RB1CC1"/>
    <property type="match status" value="1"/>
</dbReference>
<sequence length="1532" mass="173882">MKLYVFQVNNGSTLAFDTELAVQTVLDLKHAIQVKYKIATQHQVLVVNGGECMVAERRVCSYSAGTDTNPIFLFNKEMILCDRAPTIPKTTFSIENEMELKVEESLMMPAVFHTVASRTQLAVEMFEVAKKLCSFCERLVHDEHLQHQGWAAIMANLDDCTLSYQKLLWKFDTAYINYQQDFEDIKLKLTRLGTAVSVMAKIPLLECLTRHSYKECIEKSCSTPNKDSDETVEEKSTDSVLCPTPTKLPASFSAPGAGCSPDTAEGQESSEMTDSSGLRAALQEADSPERVNPLSFNVTLLDWINVQDRPNDVESVVRKCFDSINRLDPRVIQPFLAECRDTIAKLDNQNMKAIKGLEDRLYALDQMIASCKKLVNEQKELAQGFLANQKRAENLKDTSVLPDLCLSHANQLMIMLTNHRKLLDIKQKCTTAKQELANNLQVRLKWCCYVMLHADQDGEKLQALLRLLTELMERVRVVDALSTVPQMYCLAVVEVVRRKLFIGHYREWACALVKDGKHLYETEKYKRETFGKLFRKSFLRNRLFRGLDSWPPTSFCTRKPRKFDFELPDISLGDLQYLKTCCPTEVQPFLRVPTLCDFEPLHLHVEMLQQLVLASQAASVDEMSQTITDLLSEQRRSTAAVTPRSDSTPGTSSSKTPSSLSLPGPPCQPLPGPTALEDLSPDSIDAQTFDFETIGHPNMDPVLQQAGSLDLDSLVESPESDFLSAVNEFVIENSPTPISDPTSPEMMVESLYSSVINAIDSKRMHDTTTLERENSKVAMLKLSIEKYRSAAEESQANLRSVKDDLYRFRGLVLKEQRDFGFALKTMTIEVRNMVDTIRKREEEELREQHQAELLSVQQDHKKQLQALTEESRVNRNIVKDVQRAMLELEGLLERKEKELTQLEAERQRWTEAESGHTQRLRVLEQKISDQAQEVLTVAASRDSLYSQLETLHIEIERGQQKIRQELEGAEQSHLQELEERMRQQHQAQLDTLARENQEAMECLATVNSVKLSEVADRHAASLTERDGQLRDLEARATELADLRCKLEVELALKESEMEVVRLLYEEAKQGQQEANVRKATVEAETQSLNEQLVQVNGQLHAKNEEYEKGLAELRMLMRMEKDQCISELVGRHEEERNQHLSELTTLQQQAQDAGRSHAEQLQNLQLDLDLQTAALRNDKEVQQRRFEEQEQHLRTVICDLQTENDLLTKRLEQDTQAAQEPLEKEESLKAAVPDAFKDFEEAGLSKVQTEGRGSEAGAPLSLDSALQERLQQETASLHTQLELLERRKDEEMQNLKTSLIAEQQTNFNTVLMREKLKKEQIISDLTEELRNVTQQQEKDKGLIEMLSEDRAIVMQEKKQLEEELNRLRSTALVSSAYYSPNPLALEPTGAGARLGPGAFPGPGTEVEVGAGDDRVDSAVEASMVTNLAPFCVKVDRCVRFSFQVGDLVLIILDERHDNYVLFTVGPTLYFLHSESLTALDLKPASGASRRPWVLGKVMEKEYCQAKKAQNRFKVPLGTKFYRVKAVPWNKKV</sequence>